<evidence type="ECO:0000313" key="2">
    <source>
        <dbReference type="Proteomes" id="UP000289946"/>
    </source>
</evidence>
<protein>
    <submittedName>
        <fullName evidence="1">Uncharacterized protein</fullName>
    </submittedName>
</protein>
<proteinExistence type="predicted"/>
<evidence type="ECO:0000313" key="1">
    <source>
        <dbReference type="EMBL" id="RXG90684.1"/>
    </source>
</evidence>
<keyword evidence="2" id="KW-1185">Reference proteome</keyword>
<name>A0ABY0DEG8_9BRAD</name>
<comment type="caution">
    <text evidence="1">The sequence shown here is derived from an EMBL/GenBank/DDBJ whole genome shotgun (WGS) entry which is preliminary data.</text>
</comment>
<reference evidence="1 2" key="1">
    <citation type="submission" date="2018-10" db="EMBL/GenBank/DDBJ databases">
        <title>Bradyrhizobium sp. nov., isolated from effective nodules of peanut in China.</title>
        <authorList>
            <person name="Li Y."/>
        </authorList>
    </citation>
    <scope>NUCLEOTIDE SEQUENCE [LARGE SCALE GENOMIC DNA]</scope>
    <source>
        <strain evidence="1 2">CCBAU 51781</strain>
    </source>
</reference>
<accession>A0ABY0DEG8</accession>
<dbReference type="EMBL" id="RDRA01000016">
    <property type="protein sequence ID" value="RXG90684.1"/>
    <property type="molecule type" value="Genomic_DNA"/>
</dbReference>
<gene>
    <name evidence="1" type="ORF">EAS62_26900</name>
</gene>
<sequence length="93" mass="10514">MVWSLADTLVPLGWTADALPYADLIERTLAPFNEPSVVELKIRMPKLYCAVLVHCDSNQPVPDALLWRNTVICCRTRALVPIDEQMLFRSSQS</sequence>
<organism evidence="1 2">
    <name type="scientific">Bradyrhizobium zhanjiangense</name>
    <dbReference type="NCBI Taxonomy" id="1325107"/>
    <lineage>
        <taxon>Bacteria</taxon>
        <taxon>Pseudomonadati</taxon>
        <taxon>Pseudomonadota</taxon>
        <taxon>Alphaproteobacteria</taxon>
        <taxon>Hyphomicrobiales</taxon>
        <taxon>Nitrobacteraceae</taxon>
        <taxon>Bradyrhizobium</taxon>
    </lineage>
</organism>
<dbReference type="Proteomes" id="UP000289946">
    <property type="component" value="Unassembled WGS sequence"/>
</dbReference>